<protein>
    <submittedName>
        <fullName evidence="1">Uncharacterized protein</fullName>
    </submittedName>
</protein>
<reference evidence="1 2" key="1">
    <citation type="submission" date="2019-04" db="EMBL/GenBank/DDBJ databases">
        <authorList>
            <person name="Li Y."/>
            <person name="Wang J."/>
        </authorList>
    </citation>
    <scope>NUCLEOTIDE SEQUENCE [LARGE SCALE GENOMIC DNA]</scope>
    <source>
        <strain evidence="1 2">DSM 14668</strain>
    </source>
</reference>
<dbReference type="AlphaFoldDB" id="A0A4U1J7R2"/>
<dbReference type="RefSeq" id="WP_136931822.1">
    <property type="nucleotide sequence ID" value="NZ_SSMQ01000030.1"/>
</dbReference>
<gene>
    <name evidence="1" type="ORF">E8A74_26220</name>
</gene>
<organism evidence="1 2">
    <name type="scientific">Polyangium fumosum</name>
    <dbReference type="NCBI Taxonomy" id="889272"/>
    <lineage>
        <taxon>Bacteria</taxon>
        <taxon>Pseudomonadati</taxon>
        <taxon>Myxococcota</taxon>
        <taxon>Polyangia</taxon>
        <taxon>Polyangiales</taxon>
        <taxon>Polyangiaceae</taxon>
        <taxon>Polyangium</taxon>
    </lineage>
</organism>
<dbReference type="Proteomes" id="UP000309215">
    <property type="component" value="Unassembled WGS sequence"/>
</dbReference>
<evidence type="ECO:0000313" key="1">
    <source>
        <dbReference type="EMBL" id="TKD03237.1"/>
    </source>
</evidence>
<name>A0A4U1J7R2_9BACT</name>
<dbReference type="EMBL" id="SSMQ01000030">
    <property type="protein sequence ID" value="TKD03237.1"/>
    <property type="molecule type" value="Genomic_DNA"/>
</dbReference>
<keyword evidence="2" id="KW-1185">Reference proteome</keyword>
<accession>A0A4U1J7R2</accession>
<sequence length="302" mass="34025">MKTRVEVEFNGRSIPGGEQVVLEAARCGVDVARVEDIEVLNKTFVEVTLDHDDPRLPVLLRLLQDRGVKVWERRWDEYTEAEFHAAPLLLLAPPAWTYNVNGGPRWGTQYDLSAACPVCAAGARQTSALMVDGVYRENVEMFEENRAVTSRMEILVDDRLAETLTSAGLSGLSFRGVCQVQEDGRRVELPWRQICAAHTMPSVSPRSIGFGPRRVCPSCGRSGFSMFDEMVPTRLAYRARDVVGAEDVNRMWEYFGDVEWKGELKTAMLPYTHFLVTPKVRRIFLDAGVTGFDWLPIRVVDV</sequence>
<evidence type="ECO:0000313" key="2">
    <source>
        <dbReference type="Proteomes" id="UP000309215"/>
    </source>
</evidence>
<comment type="caution">
    <text evidence="1">The sequence shown here is derived from an EMBL/GenBank/DDBJ whole genome shotgun (WGS) entry which is preliminary data.</text>
</comment>
<dbReference type="OrthoDB" id="5517036at2"/>
<proteinExistence type="predicted"/>